<organism evidence="1 2">
    <name type="scientific">Phormidium pseudopriestleyi FRX01</name>
    <dbReference type="NCBI Taxonomy" id="1759528"/>
    <lineage>
        <taxon>Bacteria</taxon>
        <taxon>Bacillati</taxon>
        <taxon>Cyanobacteriota</taxon>
        <taxon>Cyanophyceae</taxon>
        <taxon>Oscillatoriophycideae</taxon>
        <taxon>Oscillatoriales</taxon>
        <taxon>Oscillatoriaceae</taxon>
        <taxon>Phormidium</taxon>
    </lineage>
</organism>
<proteinExistence type="predicted"/>
<reference evidence="1 2" key="1">
    <citation type="submission" date="2021-03" db="EMBL/GenBank/DDBJ databases">
        <title>Metabolic Capacity of the Antarctic Cyanobacterium Phormidium pseudopriestleyi that Sustains Oxygenic Photosynthesis in the Presence of Hydrogen Sulfide.</title>
        <authorList>
            <person name="Lumian J.E."/>
            <person name="Jungblut A.D."/>
            <person name="Dillon M.L."/>
            <person name="Hawes I."/>
            <person name="Doran P.T."/>
            <person name="Mackey T.J."/>
            <person name="Dick G.J."/>
            <person name="Grettenberger C.L."/>
            <person name="Sumner D.Y."/>
        </authorList>
    </citation>
    <scope>NUCLEOTIDE SEQUENCE [LARGE SCALE GENOMIC DNA]</scope>
    <source>
        <strain evidence="1 2">FRX01</strain>
    </source>
</reference>
<dbReference type="RefSeq" id="WP_207086785.1">
    <property type="nucleotide sequence ID" value="NZ_JAFLQW010000090.1"/>
</dbReference>
<comment type="caution">
    <text evidence="1">The sequence shown here is derived from an EMBL/GenBank/DDBJ whole genome shotgun (WGS) entry which is preliminary data.</text>
</comment>
<gene>
    <name evidence="1" type="ORF">J0895_03745</name>
</gene>
<name>A0ABS3FM88_9CYAN</name>
<protein>
    <submittedName>
        <fullName evidence="1">Uncharacterized protein</fullName>
    </submittedName>
</protein>
<evidence type="ECO:0000313" key="2">
    <source>
        <dbReference type="Proteomes" id="UP000664844"/>
    </source>
</evidence>
<sequence>MAKAERVAIAIIVQTLSDRAGLPMPELYIVPSQSANAFRGEIDVQVRSND</sequence>
<dbReference type="EMBL" id="JAFLQW010000090">
    <property type="protein sequence ID" value="MBO0348229.1"/>
    <property type="molecule type" value="Genomic_DNA"/>
</dbReference>
<accession>A0ABS3FM88</accession>
<dbReference type="Proteomes" id="UP000664844">
    <property type="component" value="Unassembled WGS sequence"/>
</dbReference>
<evidence type="ECO:0000313" key="1">
    <source>
        <dbReference type="EMBL" id="MBO0348229.1"/>
    </source>
</evidence>
<keyword evidence="2" id="KW-1185">Reference proteome</keyword>